<dbReference type="AlphaFoldDB" id="A0A2W1ND83"/>
<dbReference type="EMBL" id="QKSB01000004">
    <property type="protein sequence ID" value="PZE17385.1"/>
    <property type="molecule type" value="Genomic_DNA"/>
</dbReference>
<protein>
    <recommendedName>
        <fullName evidence="3">Tetratricopeptide repeat protein</fullName>
    </recommendedName>
</protein>
<name>A0A2W1ND83_9FLAO</name>
<dbReference type="InterPro" id="IPR011990">
    <property type="entry name" value="TPR-like_helical_dom_sf"/>
</dbReference>
<dbReference type="OrthoDB" id="714416at2"/>
<comment type="caution">
    <text evidence="1">The sequence shown here is derived from an EMBL/GenBank/DDBJ whole genome shotgun (WGS) entry which is preliminary data.</text>
</comment>
<evidence type="ECO:0008006" key="3">
    <source>
        <dbReference type="Google" id="ProtNLM"/>
    </source>
</evidence>
<dbReference type="Proteomes" id="UP000249248">
    <property type="component" value="Unassembled WGS sequence"/>
</dbReference>
<sequence>MKPSNELFNLIDSLTKSEKRFFKLNSTLQSGEKNYIKIFNFIEKQKKYDEEELKEYFKDEVFIDHLPSEKNHLYKLILKSLRAFYSEQSISAQLKQEIKNVEVLHKKALYRECSKFVIRAKKMAKKYEKFYYWFELISWEKKLLEEAYEDGHFNQDINELIQEEAEVIDKLRNLAEYQVLYSKINLIFKSGGFSRNAEEKKVVSELENYHLIKGKNTAISVRATSICYYIKGLCAASNRDYDEALINFRKVKLVIDKNPDIKMDLQGRYISTLTFLLNCYIDQQDFVNAEKFLNEIKDLTNQKGYDSIDSKVKIFSSIGIGEIQMYNRKGDFEKAQEVLTFINQGLESYQSKLTKEKMLLFNYSKAYSLFGIGDYKGALKLMNLVLNDNEKKLRQDIYSFSRIFNLIIHYELNNFDFVEYEVKSTSRFLNKKEKDYQIEKVFIHYIKKLSKAEFAADKEMIYKAFYKSLDNLLKESNEQVILEYFNIKAWVYSKIKKTVFQEAIKLQL</sequence>
<proteinExistence type="predicted"/>
<evidence type="ECO:0000313" key="1">
    <source>
        <dbReference type="EMBL" id="PZE17385.1"/>
    </source>
</evidence>
<gene>
    <name evidence="1" type="ORF">DNU06_08930</name>
</gene>
<evidence type="ECO:0000313" key="2">
    <source>
        <dbReference type="Proteomes" id="UP000249248"/>
    </source>
</evidence>
<dbReference type="Gene3D" id="1.25.40.10">
    <property type="entry name" value="Tetratricopeptide repeat domain"/>
    <property type="match status" value="1"/>
</dbReference>
<keyword evidence="2" id="KW-1185">Reference proteome</keyword>
<reference evidence="1 2" key="1">
    <citation type="submission" date="2018-06" db="EMBL/GenBank/DDBJ databases">
        <title>The draft genome sequence of Crocinitomix sp. SM1701.</title>
        <authorList>
            <person name="Zhang X."/>
        </authorList>
    </citation>
    <scope>NUCLEOTIDE SEQUENCE [LARGE SCALE GENOMIC DNA]</scope>
    <source>
        <strain evidence="1 2">SM1701</strain>
    </source>
</reference>
<dbReference type="RefSeq" id="WP_111062910.1">
    <property type="nucleotide sequence ID" value="NZ_JBHUCU010000016.1"/>
</dbReference>
<dbReference type="SUPFAM" id="SSF48452">
    <property type="entry name" value="TPR-like"/>
    <property type="match status" value="1"/>
</dbReference>
<organism evidence="1 2">
    <name type="scientific">Putridiphycobacter roseus</name>
    <dbReference type="NCBI Taxonomy" id="2219161"/>
    <lineage>
        <taxon>Bacteria</taxon>
        <taxon>Pseudomonadati</taxon>
        <taxon>Bacteroidota</taxon>
        <taxon>Flavobacteriia</taxon>
        <taxon>Flavobacteriales</taxon>
        <taxon>Crocinitomicaceae</taxon>
        <taxon>Putridiphycobacter</taxon>
    </lineage>
</organism>
<accession>A0A2W1ND83</accession>